<evidence type="ECO:0000313" key="4">
    <source>
        <dbReference type="EMBL" id="KAF6343019.1"/>
    </source>
</evidence>
<dbReference type="AlphaFoldDB" id="A0A7J7X021"/>
<comment type="subcellular location">
    <subcellularLocation>
        <location evidence="3">Golgi apparatus</location>
        <location evidence="3">trans-Golgi network</location>
    </subcellularLocation>
    <subcellularLocation>
        <location evidence="3">Recycling endosome</location>
    </subcellularLocation>
    <text evidence="3">Localizes to the trans-Golgi network as part of the GARP complex, while it localizes to recycling endosomes as part of the EARP complex.</text>
</comment>
<organism evidence="4 5">
    <name type="scientific">Pipistrellus kuhlii</name>
    <name type="common">Kuhl's pipistrelle</name>
    <dbReference type="NCBI Taxonomy" id="59472"/>
    <lineage>
        <taxon>Eukaryota</taxon>
        <taxon>Metazoa</taxon>
        <taxon>Chordata</taxon>
        <taxon>Craniata</taxon>
        <taxon>Vertebrata</taxon>
        <taxon>Euteleostomi</taxon>
        <taxon>Mammalia</taxon>
        <taxon>Eutheria</taxon>
        <taxon>Laurasiatheria</taxon>
        <taxon>Chiroptera</taxon>
        <taxon>Yangochiroptera</taxon>
        <taxon>Vespertilionidae</taxon>
        <taxon>Pipistrellus</taxon>
    </lineage>
</organism>
<evidence type="ECO:0000256" key="1">
    <source>
        <dbReference type="ARBA" id="ARBA00006080"/>
    </source>
</evidence>
<keyword evidence="3" id="KW-0445">Lipid transport</keyword>
<dbReference type="EMBL" id="JACAGB010000009">
    <property type="protein sequence ID" value="KAF6343019.1"/>
    <property type="molecule type" value="Genomic_DNA"/>
</dbReference>
<dbReference type="GO" id="GO:0000938">
    <property type="term" value="C:GARP complex"/>
    <property type="evidence" value="ECO:0007669"/>
    <property type="project" value="UniProtKB-UniRule"/>
</dbReference>
<proteinExistence type="inferred from homology"/>
<keyword evidence="3" id="KW-0333">Golgi apparatus</keyword>
<dbReference type="GO" id="GO:0007041">
    <property type="term" value="P:lysosomal transport"/>
    <property type="evidence" value="ECO:0007669"/>
    <property type="project" value="TreeGrafter"/>
</dbReference>
<dbReference type="GO" id="GO:0032456">
    <property type="term" value="P:endocytic recycling"/>
    <property type="evidence" value="ECO:0007669"/>
    <property type="project" value="UniProtKB-UniRule"/>
</dbReference>
<evidence type="ECO:0000313" key="5">
    <source>
        <dbReference type="Proteomes" id="UP000558488"/>
    </source>
</evidence>
<protein>
    <recommendedName>
        <fullName evidence="2 3">Vacuolar protein sorting-associated protein 51 homolog</fullName>
    </recommendedName>
</protein>
<sequence length="365" mass="40221">MRYQGLLGVGDALPGRLLTFRGKRCATRRCATCAIQDDCQLITARLAQQLWEGGSGASEQAECVELPLALGEPSEELREVFLAHARGLLEEELRSLEAELGPLAPAPDVLEFTNHGGRKEGPGLVELLANVASSILSHMKASLAAVPLFTAKEKATISYILTLTDEQFLVKVQGLVKSLMLRKIVETWGWLSTLEPWNFMKRMVEDMTAIDLQVGLLYEEGVHKAQSKKTFSVDSSSRQQSHYAPSYTPSAPVDTNLLSNIQKLFSELTDVCSPVEFNKGSLLTGITKISMKTLLECVWPCTFGHFGLQQGQVGCHFLQLYLWHFVANEELVHLLLDEVVASAALRCPDPVPKEPSVVKVICERS</sequence>
<comment type="subunit">
    <text evidence="3">Component of the Golgi-associated retrograde protein (GARP) complex. Component of the endosome-associated retrograde protein (EARP) complex.</text>
</comment>
<accession>A0A7J7X021</accession>
<dbReference type="GO" id="GO:0048193">
    <property type="term" value="P:Golgi vesicle transport"/>
    <property type="evidence" value="ECO:0007669"/>
    <property type="project" value="TreeGrafter"/>
</dbReference>
<reference evidence="4 5" key="1">
    <citation type="journal article" date="2020" name="Nature">
        <title>Six reference-quality genomes reveal evolution of bat adaptations.</title>
        <authorList>
            <person name="Jebb D."/>
            <person name="Huang Z."/>
            <person name="Pippel M."/>
            <person name="Hughes G.M."/>
            <person name="Lavrichenko K."/>
            <person name="Devanna P."/>
            <person name="Winkler S."/>
            <person name="Jermiin L.S."/>
            <person name="Skirmuntt E.C."/>
            <person name="Katzourakis A."/>
            <person name="Burkitt-Gray L."/>
            <person name="Ray D.A."/>
            <person name="Sullivan K.A.M."/>
            <person name="Roscito J.G."/>
            <person name="Kirilenko B.M."/>
            <person name="Davalos L.M."/>
            <person name="Corthals A.P."/>
            <person name="Power M.L."/>
            <person name="Jones G."/>
            <person name="Ransome R.D."/>
            <person name="Dechmann D.K.N."/>
            <person name="Locatelli A.G."/>
            <person name="Puechmaille S.J."/>
            <person name="Fedrigo O."/>
            <person name="Jarvis E.D."/>
            <person name="Hiller M."/>
            <person name="Vernes S.C."/>
            <person name="Myers E.W."/>
            <person name="Teeling E.C."/>
        </authorList>
    </citation>
    <scope>NUCLEOTIDE SEQUENCE [LARGE SCALE GENOMIC DNA]</scope>
    <source>
        <strain evidence="4">MPipKuh1</strain>
        <tissue evidence="4">Flight muscle</tissue>
    </source>
</reference>
<dbReference type="GO" id="GO:1990745">
    <property type="term" value="C:EARP complex"/>
    <property type="evidence" value="ECO:0007669"/>
    <property type="project" value="UniProtKB-UniRule"/>
</dbReference>
<keyword evidence="3" id="KW-0967">Endosome</keyword>
<name>A0A7J7X021_PIPKU</name>
<evidence type="ECO:0000256" key="2">
    <source>
        <dbReference type="ARBA" id="ARBA00016122"/>
    </source>
</evidence>
<comment type="similarity">
    <text evidence="1 3">Belongs to the VPS51 family.</text>
</comment>
<dbReference type="GO" id="GO:0005829">
    <property type="term" value="C:cytosol"/>
    <property type="evidence" value="ECO:0007669"/>
    <property type="project" value="GOC"/>
</dbReference>
<comment type="function">
    <text evidence="3">Involved in retrograde transport from early and late endosomes to the late Golgi. The GARP complex is required for the maintenance of protein retrieval from endosomes to the TGN, acid hydrolase sorting, lysosome function, endosomal cholesterol traffic and autophagy. Acts as component of the EARP complex that is involved in endocytic recycling.</text>
</comment>
<keyword evidence="3" id="KW-0813">Transport</keyword>
<gene>
    <name evidence="4" type="ORF">mPipKuh1_010745</name>
</gene>
<dbReference type="PANTHER" id="PTHR15954:SF4">
    <property type="entry name" value="VACUOLAR PROTEIN SORTING-ASSOCIATED PROTEIN 51 HOMOLOG"/>
    <property type="match status" value="1"/>
</dbReference>
<comment type="caution">
    <text evidence="4">The sequence shown here is derived from an EMBL/GenBank/DDBJ whole genome shotgun (WGS) entry which is preliminary data.</text>
</comment>
<dbReference type="Proteomes" id="UP000558488">
    <property type="component" value="Unassembled WGS sequence"/>
</dbReference>
<dbReference type="GO" id="GO:0042147">
    <property type="term" value="P:retrograde transport, endosome to Golgi"/>
    <property type="evidence" value="ECO:0007669"/>
    <property type="project" value="UniProtKB-UniRule"/>
</dbReference>
<dbReference type="PANTHER" id="PTHR15954">
    <property type="entry name" value="VACUOLAR PROTEIN SORTING-ASSOCIATED PROTEIN 51 HOMOLOG"/>
    <property type="match status" value="1"/>
</dbReference>
<dbReference type="GO" id="GO:0007030">
    <property type="term" value="P:Golgi organization"/>
    <property type="evidence" value="ECO:0007669"/>
    <property type="project" value="UniProtKB-UniRule"/>
</dbReference>
<keyword evidence="5" id="KW-1185">Reference proteome</keyword>
<dbReference type="InterPro" id="IPR014812">
    <property type="entry name" value="Vps51"/>
</dbReference>
<dbReference type="GO" id="GO:0006869">
    <property type="term" value="P:lipid transport"/>
    <property type="evidence" value="ECO:0007669"/>
    <property type="project" value="UniProtKB-UniRule"/>
</dbReference>
<keyword evidence="3" id="KW-0653">Protein transport</keyword>
<dbReference type="GO" id="GO:0016020">
    <property type="term" value="C:membrane"/>
    <property type="evidence" value="ECO:0007669"/>
    <property type="project" value="TreeGrafter"/>
</dbReference>
<dbReference type="GO" id="GO:0015031">
    <property type="term" value="P:protein transport"/>
    <property type="evidence" value="ECO:0007669"/>
    <property type="project" value="UniProtKB-UniRule"/>
</dbReference>
<evidence type="ECO:0000256" key="3">
    <source>
        <dbReference type="RuleBase" id="RU368010"/>
    </source>
</evidence>